<accession>A0A9W9HFP6</accession>
<evidence type="ECO:0000256" key="6">
    <source>
        <dbReference type="SAM" id="Phobius"/>
    </source>
</evidence>
<dbReference type="Pfam" id="PF01822">
    <property type="entry name" value="WSC"/>
    <property type="match status" value="1"/>
</dbReference>
<feature type="domain" description="WSC" evidence="8">
    <location>
        <begin position="23"/>
        <end position="111"/>
    </location>
</feature>
<organism evidence="9 10">
    <name type="scientific">Penicillium bovifimosum</name>
    <dbReference type="NCBI Taxonomy" id="126998"/>
    <lineage>
        <taxon>Eukaryota</taxon>
        <taxon>Fungi</taxon>
        <taxon>Dikarya</taxon>
        <taxon>Ascomycota</taxon>
        <taxon>Pezizomycotina</taxon>
        <taxon>Eurotiomycetes</taxon>
        <taxon>Eurotiomycetidae</taxon>
        <taxon>Eurotiales</taxon>
        <taxon>Aspergillaceae</taxon>
        <taxon>Penicillium</taxon>
    </lineage>
</organism>
<evidence type="ECO:0000256" key="2">
    <source>
        <dbReference type="ARBA" id="ARBA00022692"/>
    </source>
</evidence>
<comment type="caution">
    <text evidence="9">The sequence shown here is derived from an EMBL/GenBank/DDBJ whole genome shotgun (WGS) entry which is preliminary data.</text>
</comment>
<keyword evidence="10" id="KW-1185">Reference proteome</keyword>
<gene>
    <name evidence="9" type="ORF">N7515_000895</name>
</gene>
<evidence type="ECO:0000256" key="4">
    <source>
        <dbReference type="ARBA" id="ARBA00023136"/>
    </source>
</evidence>
<dbReference type="OrthoDB" id="2537459at2759"/>
<sequence length="306" mass="31117">MKVAVVVTLLALAEPFALAVTGLANLAFCASDNTGSSFKEVTDTFQSNGACIVTCSDYAYGVLQGKKCWCTNVVPSQKSQKKISDCDTKCPGYPDDRCGSAAKGVFAYVEIIGNAPTSTAGASSSGTSSSSSSSSTSSDGTTTTPATTSTQTDSGGQVKTITVPGSVSTGDSDSSSANASADSSKLSGGSIAGIVIGVLGGLALIAALIFLILFYRKRARAASPVPSQDMADNRASAGSSFMGGFFPRGNGEGAAGTSPARSGTTFTDRRMKTNTVLYPNGARDSSVSLQDNEDYSRPVLRLTNPD</sequence>
<dbReference type="PROSITE" id="PS51212">
    <property type="entry name" value="WSC"/>
    <property type="match status" value="1"/>
</dbReference>
<evidence type="ECO:0000256" key="7">
    <source>
        <dbReference type="SAM" id="SignalP"/>
    </source>
</evidence>
<dbReference type="CDD" id="cd12087">
    <property type="entry name" value="TM_EGFR-like"/>
    <property type="match status" value="1"/>
</dbReference>
<dbReference type="EMBL" id="JAPQKL010000001">
    <property type="protein sequence ID" value="KAJ5146331.1"/>
    <property type="molecule type" value="Genomic_DNA"/>
</dbReference>
<keyword evidence="7" id="KW-0732">Signal</keyword>
<dbReference type="InterPro" id="IPR051694">
    <property type="entry name" value="Immunoregulatory_rcpt-like"/>
</dbReference>
<feature type="compositionally biased region" description="Low complexity" evidence="5">
    <location>
        <begin position="118"/>
        <end position="155"/>
    </location>
</feature>
<feature type="region of interest" description="Disordered" evidence="5">
    <location>
        <begin position="118"/>
        <end position="186"/>
    </location>
</feature>
<protein>
    <submittedName>
        <fullName evidence="9">Carbohydrate-binding WSC subgroup</fullName>
    </submittedName>
</protein>
<feature type="region of interest" description="Disordered" evidence="5">
    <location>
        <begin position="248"/>
        <end position="306"/>
    </location>
</feature>
<feature type="chain" id="PRO_5040995349" evidence="7">
    <location>
        <begin position="20"/>
        <end position="306"/>
    </location>
</feature>
<dbReference type="GeneID" id="81400809"/>
<evidence type="ECO:0000313" key="9">
    <source>
        <dbReference type="EMBL" id="KAJ5146331.1"/>
    </source>
</evidence>
<keyword evidence="3 6" id="KW-1133">Transmembrane helix</keyword>
<dbReference type="SMART" id="SM00321">
    <property type="entry name" value="WSC"/>
    <property type="match status" value="1"/>
</dbReference>
<evidence type="ECO:0000256" key="1">
    <source>
        <dbReference type="ARBA" id="ARBA00004167"/>
    </source>
</evidence>
<feature type="signal peptide" evidence="7">
    <location>
        <begin position="1"/>
        <end position="19"/>
    </location>
</feature>
<evidence type="ECO:0000256" key="5">
    <source>
        <dbReference type="SAM" id="MobiDB-lite"/>
    </source>
</evidence>
<feature type="compositionally biased region" description="Polar residues" evidence="5">
    <location>
        <begin position="273"/>
        <end position="290"/>
    </location>
</feature>
<reference evidence="9" key="2">
    <citation type="journal article" date="2023" name="IMA Fungus">
        <title>Comparative genomic study of the Penicillium genus elucidates a diverse pangenome and 15 lateral gene transfer events.</title>
        <authorList>
            <person name="Petersen C."/>
            <person name="Sorensen T."/>
            <person name="Nielsen M.R."/>
            <person name="Sondergaard T.E."/>
            <person name="Sorensen J.L."/>
            <person name="Fitzpatrick D.A."/>
            <person name="Frisvad J.C."/>
            <person name="Nielsen K.L."/>
        </authorList>
    </citation>
    <scope>NUCLEOTIDE SEQUENCE</scope>
    <source>
        <strain evidence="9">IBT 22155</strain>
    </source>
</reference>
<evidence type="ECO:0000256" key="3">
    <source>
        <dbReference type="ARBA" id="ARBA00022989"/>
    </source>
</evidence>
<proteinExistence type="predicted"/>
<dbReference type="AlphaFoldDB" id="A0A9W9HFP6"/>
<dbReference type="RefSeq" id="XP_056526805.1">
    <property type="nucleotide sequence ID" value="XM_056661639.1"/>
</dbReference>
<evidence type="ECO:0000259" key="8">
    <source>
        <dbReference type="PROSITE" id="PS51212"/>
    </source>
</evidence>
<name>A0A9W9HFP6_9EURO</name>
<dbReference type="GO" id="GO:0071944">
    <property type="term" value="C:cell periphery"/>
    <property type="evidence" value="ECO:0007669"/>
    <property type="project" value="UniProtKB-ARBA"/>
</dbReference>
<keyword evidence="2 6" id="KW-0812">Transmembrane</keyword>
<feature type="compositionally biased region" description="Low complexity" evidence="5">
    <location>
        <begin position="166"/>
        <end position="186"/>
    </location>
</feature>
<dbReference type="Proteomes" id="UP001149079">
    <property type="component" value="Unassembled WGS sequence"/>
</dbReference>
<feature type="transmembrane region" description="Helical" evidence="6">
    <location>
        <begin position="191"/>
        <end position="215"/>
    </location>
</feature>
<keyword evidence="4 6" id="KW-0472">Membrane</keyword>
<dbReference type="PANTHER" id="PTHR15549">
    <property type="entry name" value="PAIRED IMMUNOGLOBULIN-LIKE TYPE 2 RECEPTOR"/>
    <property type="match status" value="1"/>
</dbReference>
<evidence type="ECO:0000313" key="10">
    <source>
        <dbReference type="Proteomes" id="UP001149079"/>
    </source>
</evidence>
<reference evidence="9" key="1">
    <citation type="submission" date="2022-11" db="EMBL/GenBank/DDBJ databases">
        <authorList>
            <person name="Petersen C."/>
        </authorList>
    </citation>
    <scope>NUCLEOTIDE SEQUENCE</scope>
    <source>
        <strain evidence="9">IBT 22155</strain>
    </source>
</reference>
<dbReference type="GO" id="GO:0016020">
    <property type="term" value="C:membrane"/>
    <property type="evidence" value="ECO:0007669"/>
    <property type="project" value="UniProtKB-SubCell"/>
</dbReference>
<dbReference type="InterPro" id="IPR002889">
    <property type="entry name" value="WSC_carb-bd"/>
</dbReference>
<comment type="subcellular location">
    <subcellularLocation>
        <location evidence="1">Membrane</location>
        <topology evidence="1">Single-pass membrane protein</topology>
    </subcellularLocation>
</comment>